<dbReference type="RefSeq" id="WP_009578860.1">
    <property type="nucleotide sequence ID" value="NZ_AMZN01000016.1"/>
</dbReference>
<accession>L8JUU3</accession>
<feature type="region of interest" description="Disordered" evidence="1">
    <location>
        <begin position="205"/>
        <end position="241"/>
    </location>
</feature>
<protein>
    <submittedName>
        <fullName evidence="2">Uncharacterized protein</fullName>
    </submittedName>
</protein>
<reference evidence="2 3" key="1">
    <citation type="submission" date="2012-12" db="EMBL/GenBank/DDBJ databases">
        <title>Genome assembly of Fulvivirga imtechensis AK7.</title>
        <authorList>
            <person name="Nupur N."/>
            <person name="Khatri I."/>
            <person name="Kumar R."/>
            <person name="Subramanian S."/>
            <person name="Pinnaka A."/>
        </authorList>
    </citation>
    <scope>NUCLEOTIDE SEQUENCE [LARGE SCALE GENOMIC DNA]</scope>
    <source>
        <strain evidence="2 3">AK7</strain>
    </source>
</reference>
<feature type="compositionally biased region" description="Basic and acidic residues" evidence="1">
    <location>
        <begin position="117"/>
        <end position="136"/>
    </location>
</feature>
<dbReference type="OrthoDB" id="9799970at2"/>
<feature type="region of interest" description="Disordered" evidence="1">
    <location>
        <begin position="117"/>
        <end position="150"/>
    </location>
</feature>
<proteinExistence type="predicted"/>
<sequence>MTTSKGRLFQIAKECKQYIPKQESKRKRVKVEGRHYDEGKAISLSYNLEMYHQSIYDAYRHQEPSAQLSFVDELQNESFYVEPFESSEVVQVGYEEVKEDDAILEKIVKNPDVQPEGKHVEIVEKDQTDQAEKQTADKGQTGPVETTRDYERDIDVSDKEALKTFEANREKTEGGAAKTPYELEDDEFANDIQAILQGKKVFDPNQKKAVGRQELSPAEKLKPSVEQQPKTQEEEAEVAMDPAKNEHKIFEKIAQSMRYANSYDLGSIAMEKKFDKMESEIEQDELKKINEKHTTKGNIEEAEVTAEKGAVPGEVEVKKEQKLTPAEVKYDPQKLLTPENGGRVLQPTELLSGDLVLITSKAEGNSLSDSPRCYAGLFVGGEFYMTGHDKVLRQKLLSDTLSESHAVVLRHQQSDDVTNKLEKPEVSGKTEPLVEVAHTPISIHRSVCEGLTESEKNKCQLFSGKVDIGTTSNDHFIISYPIIRHMEVAGLKFSESEIENITGETIIKATNNGQLQYAGHLQLKNQQL</sequence>
<dbReference type="Proteomes" id="UP000011135">
    <property type="component" value="Unassembled WGS sequence"/>
</dbReference>
<gene>
    <name evidence="2" type="ORF">C900_01244</name>
</gene>
<organism evidence="2 3">
    <name type="scientific">Fulvivirga imtechensis AK7</name>
    <dbReference type="NCBI Taxonomy" id="1237149"/>
    <lineage>
        <taxon>Bacteria</taxon>
        <taxon>Pseudomonadati</taxon>
        <taxon>Bacteroidota</taxon>
        <taxon>Cytophagia</taxon>
        <taxon>Cytophagales</taxon>
        <taxon>Fulvivirgaceae</taxon>
        <taxon>Fulvivirga</taxon>
    </lineage>
</organism>
<dbReference type="AlphaFoldDB" id="L8JUU3"/>
<dbReference type="eggNOG" id="ENOG5031AH6">
    <property type="taxonomic scope" value="Bacteria"/>
</dbReference>
<dbReference type="EMBL" id="AMZN01000016">
    <property type="protein sequence ID" value="ELR72570.1"/>
    <property type="molecule type" value="Genomic_DNA"/>
</dbReference>
<evidence type="ECO:0000256" key="1">
    <source>
        <dbReference type="SAM" id="MobiDB-lite"/>
    </source>
</evidence>
<evidence type="ECO:0000313" key="2">
    <source>
        <dbReference type="EMBL" id="ELR72570.1"/>
    </source>
</evidence>
<dbReference type="STRING" id="1237149.C900_01244"/>
<keyword evidence="3" id="KW-1185">Reference proteome</keyword>
<evidence type="ECO:0000313" key="3">
    <source>
        <dbReference type="Proteomes" id="UP000011135"/>
    </source>
</evidence>
<comment type="caution">
    <text evidence="2">The sequence shown here is derived from an EMBL/GenBank/DDBJ whole genome shotgun (WGS) entry which is preliminary data.</text>
</comment>
<name>L8JUU3_9BACT</name>